<evidence type="ECO:0008006" key="6">
    <source>
        <dbReference type="Google" id="ProtNLM"/>
    </source>
</evidence>
<dbReference type="GO" id="GO:0005737">
    <property type="term" value="C:cytoplasm"/>
    <property type="evidence" value="ECO:0007669"/>
    <property type="project" value="UniProtKB-ARBA"/>
</dbReference>
<evidence type="ECO:0000313" key="5">
    <source>
        <dbReference type="Proteomes" id="UP001230268"/>
    </source>
</evidence>
<proteinExistence type="inferred from homology"/>
<reference evidence="4" key="1">
    <citation type="submission" date="2023-08" db="EMBL/GenBank/DDBJ databases">
        <title>Draft sequence of the Babesia gibsoni genome.</title>
        <authorList>
            <person name="Yamagishi J.Y."/>
            <person name="Xuan X.X."/>
        </authorList>
    </citation>
    <scope>NUCLEOTIDE SEQUENCE</scope>
    <source>
        <strain evidence="4">Azabu</strain>
    </source>
</reference>
<evidence type="ECO:0000256" key="3">
    <source>
        <dbReference type="ARBA" id="ARBA00023274"/>
    </source>
</evidence>
<dbReference type="GO" id="GO:0006412">
    <property type="term" value="P:translation"/>
    <property type="evidence" value="ECO:0007669"/>
    <property type="project" value="InterPro"/>
</dbReference>
<dbReference type="NCBIfam" id="TIGR01023">
    <property type="entry name" value="rpmG_bact"/>
    <property type="match status" value="1"/>
</dbReference>
<dbReference type="InterPro" id="IPR038584">
    <property type="entry name" value="Ribosomal_bL33_sf"/>
</dbReference>
<dbReference type="GO" id="GO:0003735">
    <property type="term" value="F:structural constituent of ribosome"/>
    <property type="evidence" value="ECO:0007669"/>
    <property type="project" value="InterPro"/>
</dbReference>
<dbReference type="Proteomes" id="UP001230268">
    <property type="component" value="Unassembled WGS sequence"/>
</dbReference>
<keyword evidence="5" id="KW-1185">Reference proteome</keyword>
<comment type="caution">
    <text evidence="4">The sequence shown here is derived from an EMBL/GenBank/DDBJ whole genome shotgun (WGS) entry which is preliminary data.</text>
</comment>
<evidence type="ECO:0000256" key="1">
    <source>
        <dbReference type="ARBA" id="ARBA00007596"/>
    </source>
</evidence>
<comment type="similarity">
    <text evidence="1">Belongs to the bacterial ribosomal protein bL33 family.</text>
</comment>
<accession>A0AAD8LIN5</accession>
<dbReference type="InterPro" id="IPR011332">
    <property type="entry name" value="Ribosomal_zn-bd"/>
</dbReference>
<keyword evidence="2" id="KW-0689">Ribosomal protein</keyword>
<dbReference type="GO" id="GO:0005840">
    <property type="term" value="C:ribosome"/>
    <property type="evidence" value="ECO:0007669"/>
    <property type="project" value="UniProtKB-KW"/>
</dbReference>
<dbReference type="Gene3D" id="2.20.28.120">
    <property type="entry name" value="Ribosomal protein L33"/>
    <property type="match status" value="1"/>
</dbReference>
<evidence type="ECO:0000313" key="4">
    <source>
        <dbReference type="EMBL" id="KAK1442904.1"/>
    </source>
</evidence>
<protein>
    <recommendedName>
        <fullName evidence="6">50S ribosomal protein L33</fullName>
    </recommendedName>
</protein>
<name>A0AAD8LIN5_BABGI</name>
<evidence type="ECO:0000256" key="2">
    <source>
        <dbReference type="ARBA" id="ARBA00022980"/>
    </source>
</evidence>
<dbReference type="AlphaFoldDB" id="A0AAD8LIN5"/>
<dbReference type="InterPro" id="IPR001705">
    <property type="entry name" value="Ribosomal_bL33"/>
</dbReference>
<dbReference type="SUPFAM" id="SSF57829">
    <property type="entry name" value="Zn-binding ribosomal proteins"/>
    <property type="match status" value="1"/>
</dbReference>
<keyword evidence="3" id="KW-0687">Ribonucleoprotein</keyword>
<sequence length="128" mass="14793">MVFLSFTLFRCNSKRLTVRLTSCINSGCFYLTRISPLKSKQRMALRKYDKSVNRHVIFYQTAVAGSRSNRTPASEHSTKYARMVGKAVNMKPLLARVQRAYEYGRFNTFDKIYNKLVNNRGIVSPRQG</sequence>
<dbReference type="Pfam" id="PF00471">
    <property type="entry name" value="Ribosomal_L33"/>
    <property type="match status" value="1"/>
</dbReference>
<dbReference type="GO" id="GO:1990904">
    <property type="term" value="C:ribonucleoprotein complex"/>
    <property type="evidence" value="ECO:0007669"/>
    <property type="project" value="UniProtKB-KW"/>
</dbReference>
<organism evidence="4 5">
    <name type="scientific">Babesia gibsoni</name>
    <dbReference type="NCBI Taxonomy" id="33632"/>
    <lineage>
        <taxon>Eukaryota</taxon>
        <taxon>Sar</taxon>
        <taxon>Alveolata</taxon>
        <taxon>Apicomplexa</taxon>
        <taxon>Aconoidasida</taxon>
        <taxon>Piroplasmida</taxon>
        <taxon>Babesiidae</taxon>
        <taxon>Babesia</taxon>
    </lineage>
</organism>
<dbReference type="EMBL" id="JAVEPI010000003">
    <property type="protein sequence ID" value="KAK1442904.1"/>
    <property type="molecule type" value="Genomic_DNA"/>
</dbReference>
<gene>
    <name evidence="4" type="ORF">BgAZ_304220</name>
</gene>